<keyword evidence="3" id="KW-1185">Reference proteome</keyword>
<evidence type="ECO:0000313" key="3">
    <source>
        <dbReference type="Proteomes" id="UP000606194"/>
    </source>
</evidence>
<dbReference type="Proteomes" id="UP000606194">
    <property type="component" value="Unassembled WGS sequence"/>
</dbReference>
<protein>
    <recommendedName>
        <fullName evidence="4">Chorismate mutase</fullName>
    </recommendedName>
</protein>
<evidence type="ECO:0000313" key="2">
    <source>
        <dbReference type="EMBL" id="GGS14182.1"/>
    </source>
</evidence>
<sequence>MSAALDVAAPVTQAPQPVPASAGEQEVRARLAELDGQIITMVLRRAELARYDQSSRRLSGLPASELAWENAVLGRYADALGRQGADIGRALLTLSRLPPPYPSAGRGPSRAE</sequence>
<reference evidence="2" key="2">
    <citation type="submission" date="2020-09" db="EMBL/GenBank/DDBJ databases">
        <authorList>
            <person name="Sun Q."/>
            <person name="Ohkuma M."/>
        </authorList>
    </citation>
    <scope>NUCLEOTIDE SEQUENCE</scope>
    <source>
        <strain evidence="2">JCM 4386</strain>
    </source>
</reference>
<evidence type="ECO:0000256" key="1">
    <source>
        <dbReference type="SAM" id="MobiDB-lite"/>
    </source>
</evidence>
<gene>
    <name evidence="2" type="ORF">GCM10010269_61870</name>
</gene>
<reference evidence="2" key="1">
    <citation type="journal article" date="2014" name="Int. J. Syst. Evol. Microbiol.">
        <title>Complete genome sequence of Corynebacterium casei LMG S-19264T (=DSM 44701T), isolated from a smear-ripened cheese.</title>
        <authorList>
            <consortium name="US DOE Joint Genome Institute (JGI-PGF)"/>
            <person name="Walter F."/>
            <person name="Albersmeier A."/>
            <person name="Kalinowski J."/>
            <person name="Ruckert C."/>
        </authorList>
    </citation>
    <scope>NUCLEOTIDE SEQUENCE</scope>
    <source>
        <strain evidence="2">JCM 4386</strain>
    </source>
</reference>
<proteinExistence type="predicted"/>
<dbReference type="GO" id="GO:0046417">
    <property type="term" value="P:chorismate metabolic process"/>
    <property type="evidence" value="ECO:0007669"/>
    <property type="project" value="InterPro"/>
</dbReference>
<dbReference type="AlphaFoldDB" id="A0A918G1J7"/>
<feature type="region of interest" description="Disordered" evidence="1">
    <location>
        <begin position="1"/>
        <end position="23"/>
    </location>
</feature>
<dbReference type="EMBL" id="BMTL01000030">
    <property type="protein sequence ID" value="GGS14182.1"/>
    <property type="molecule type" value="Genomic_DNA"/>
</dbReference>
<dbReference type="RefSeq" id="WP_190152638.1">
    <property type="nucleotide sequence ID" value="NZ_BMTL01000030.1"/>
</dbReference>
<evidence type="ECO:0008006" key="4">
    <source>
        <dbReference type="Google" id="ProtNLM"/>
    </source>
</evidence>
<name>A0A918G1J7_9ACTN</name>
<accession>A0A918G1J7</accession>
<dbReference type="Gene3D" id="1.20.59.10">
    <property type="entry name" value="Chorismate mutase"/>
    <property type="match status" value="1"/>
</dbReference>
<organism evidence="2 3">
    <name type="scientific">Streptomyces humidus</name>
    <dbReference type="NCBI Taxonomy" id="52259"/>
    <lineage>
        <taxon>Bacteria</taxon>
        <taxon>Bacillati</taxon>
        <taxon>Actinomycetota</taxon>
        <taxon>Actinomycetes</taxon>
        <taxon>Kitasatosporales</taxon>
        <taxon>Streptomycetaceae</taxon>
        <taxon>Streptomyces</taxon>
    </lineage>
</organism>
<comment type="caution">
    <text evidence="2">The sequence shown here is derived from an EMBL/GenBank/DDBJ whole genome shotgun (WGS) entry which is preliminary data.</text>
</comment>
<dbReference type="InterPro" id="IPR036979">
    <property type="entry name" value="CM_dom_sf"/>
</dbReference>